<keyword evidence="8 17" id="KW-0812">Transmembrane</keyword>
<feature type="compositionally biased region" description="Low complexity" evidence="19">
    <location>
        <begin position="252"/>
        <end position="264"/>
    </location>
</feature>
<evidence type="ECO:0000256" key="6">
    <source>
        <dbReference type="ARBA" id="ARBA00022475"/>
    </source>
</evidence>
<comment type="caution">
    <text evidence="20">The sequence shown here is derived from an EMBL/GenBank/DDBJ whole genome shotgun (WGS) entry which is preliminary data.</text>
</comment>
<evidence type="ECO:0000256" key="19">
    <source>
        <dbReference type="SAM" id="MobiDB-lite"/>
    </source>
</evidence>
<evidence type="ECO:0000256" key="15">
    <source>
        <dbReference type="ARBA" id="ARBA00033137"/>
    </source>
</evidence>
<comment type="caution">
    <text evidence="17">Lacks conserved residue(s) required for the propagation of feature annotation.</text>
</comment>
<evidence type="ECO:0000256" key="17">
    <source>
        <dbReference type="HAMAP-Rule" id="MF_02241"/>
    </source>
</evidence>
<evidence type="ECO:0000256" key="14">
    <source>
        <dbReference type="ARBA" id="ARBA00024082"/>
    </source>
</evidence>
<keyword evidence="7 17" id="KW-0808">Transferase</keyword>
<dbReference type="Pfam" id="PF01066">
    <property type="entry name" value="CDP-OH_P_transf"/>
    <property type="match status" value="1"/>
</dbReference>
<dbReference type="EMBL" id="BOPO01000027">
    <property type="protein sequence ID" value="GIL26680.1"/>
    <property type="molecule type" value="Genomic_DNA"/>
</dbReference>
<keyword evidence="17" id="KW-1208">Phospholipid metabolism</keyword>
<feature type="binding site" evidence="17">
    <location>
        <position position="72"/>
    </location>
    <ligand>
        <name>Mg(2+)</name>
        <dbReference type="ChEBI" id="CHEBI:18420"/>
        <label>1</label>
    </ligand>
</feature>
<dbReference type="GO" id="GO:0008654">
    <property type="term" value="P:phospholipid biosynthetic process"/>
    <property type="evidence" value="ECO:0007669"/>
    <property type="project" value="UniProtKB-UniRule"/>
</dbReference>
<comment type="catalytic activity">
    <reaction evidence="13 17">
        <text>1,2-di-(9Z-octadecenoyl)-sn-glycero-3-cytidine-5'-diphosphate + 1D-myo-inositol 3-phosphate = 1,2-di-(9Z-octadecenoyl)-sn-glycero-3-phospho-(1D-myo-inositol-3-phosphate) + CMP + H(+)</text>
        <dbReference type="Rhea" id="RHEA:61216"/>
        <dbReference type="ChEBI" id="CHEBI:15378"/>
        <dbReference type="ChEBI" id="CHEBI:58401"/>
        <dbReference type="ChEBI" id="CHEBI:60377"/>
        <dbReference type="ChEBI" id="CHEBI:85356"/>
        <dbReference type="ChEBI" id="CHEBI:144472"/>
    </reaction>
</comment>
<reference evidence="21" key="1">
    <citation type="journal article" date="2021" name="Int. J. Syst. Evol. Microbiol.">
        <title>Actinocatenispora comari sp. nov., an endophytic actinomycete isolated from aerial parts of Comarum salesowianum.</title>
        <authorList>
            <person name="Oyunbileg N."/>
            <person name="Iizaka Y."/>
            <person name="Hamada M."/>
            <person name="Davaapurev B.O."/>
            <person name="Fukumoto A."/>
            <person name="Tsetseg B."/>
            <person name="Kato F."/>
            <person name="Tamura T."/>
            <person name="Batkhuu J."/>
            <person name="Anzai Y."/>
        </authorList>
    </citation>
    <scope>NUCLEOTIDE SEQUENCE [LARGE SCALE GENOMIC DNA]</scope>
    <source>
        <strain evidence="21">NUM-2625</strain>
    </source>
</reference>
<evidence type="ECO:0000256" key="8">
    <source>
        <dbReference type="ARBA" id="ARBA00022692"/>
    </source>
</evidence>
<evidence type="ECO:0000256" key="10">
    <source>
        <dbReference type="ARBA" id="ARBA00022842"/>
    </source>
</evidence>
<comment type="similarity">
    <text evidence="4 17 18">Belongs to the CDP-alcohol phosphatidyltransferase class-I family.</text>
</comment>
<feature type="binding site" evidence="17">
    <location>
        <position position="77"/>
    </location>
    <ligand>
        <name>a CDP-1,2-diacyl-sn-glycerol</name>
        <dbReference type="ChEBI" id="CHEBI:58332"/>
    </ligand>
</feature>
<dbReference type="InterPro" id="IPR000462">
    <property type="entry name" value="CDP-OH_P_trans"/>
</dbReference>
<feature type="active site" description="Proton acceptor" evidence="17">
    <location>
        <position position="94"/>
    </location>
</feature>
<feature type="transmembrane region" description="Helical" evidence="17">
    <location>
        <begin position="115"/>
        <end position="133"/>
    </location>
</feature>
<keyword evidence="17" id="KW-0444">Lipid biosynthesis</keyword>
<feature type="transmembrane region" description="Helical" evidence="17">
    <location>
        <begin position="33"/>
        <end position="66"/>
    </location>
</feature>
<evidence type="ECO:0000313" key="21">
    <source>
        <dbReference type="Proteomes" id="UP000614996"/>
    </source>
</evidence>
<dbReference type="Gene3D" id="1.20.120.1760">
    <property type="match status" value="1"/>
</dbReference>
<dbReference type="PROSITE" id="PS00379">
    <property type="entry name" value="CDP_ALCOHOL_P_TRANSF"/>
    <property type="match status" value="1"/>
</dbReference>
<feature type="transmembrane region" description="Helical" evidence="17">
    <location>
        <begin position="176"/>
        <end position="195"/>
    </location>
</feature>
<keyword evidence="6 17" id="KW-1003">Cell membrane</keyword>
<dbReference type="InterPro" id="IPR043130">
    <property type="entry name" value="CDP-OH_PTrfase_TM_dom"/>
</dbReference>
<comment type="function">
    <text evidence="17">Catalyzes the conjugation of the 1'-hydroxyl group of D-myo-inositol-3-phosphate (also named L-myo-inositol-1-phosphate) with a lipid tail of cytidine diphosphate diacylglycerol (CDP-DAG), forming phosphatidylinositol phosphate (PIP) and CMP. PIP is a precursor of phosphatidylinositol (PI) which is an essential lipid required for cell wall formation.</text>
</comment>
<keyword evidence="10 17" id="KW-0460">Magnesium</keyword>
<dbReference type="HAMAP" id="MF_02241">
    <property type="entry name" value="PIP_synthase"/>
    <property type="match status" value="1"/>
</dbReference>
<comment type="pathway">
    <text evidence="2 17">Phospholipid metabolism; phosphatidylinositol phosphate biosynthesis.</text>
</comment>
<protein>
    <recommendedName>
        <fullName evidence="14 17">Phosphatidylinositol phosphate synthase</fullName>
        <shortName evidence="17">PIP synthase</shortName>
        <ecNumber evidence="17">2.7.8.-</ecNumber>
    </recommendedName>
    <alternativeName>
        <fullName evidence="15 17">CDP-diacylglycerol--D-myo-inositol-3-phosphate 3-phosphatidyltransferase</fullName>
    </alternativeName>
</protein>
<feature type="binding site" evidence="17">
    <location>
        <begin position="32"/>
        <end position="35"/>
    </location>
    <ligand>
        <name>a CDP-1,2-diacyl-sn-glycerol</name>
        <dbReference type="ChEBI" id="CHEBI:58332"/>
    </ligand>
</feature>
<keyword evidence="12 17" id="KW-0472">Membrane</keyword>
<feature type="binding site" evidence="17">
    <location>
        <position position="69"/>
    </location>
    <ligand>
        <name>Mg(2+)</name>
        <dbReference type="ChEBI" id="CHEBI:18420"/>
        <label>2</label>
    </ligand>
</feature>
<name>A0A8J4EK35_9ACTN</name>
<evidence type="ECO:0000256" key="4">
    <source>
        <dbReference type="ARBA" id="ARBA00010441"/>
    </source>
</evidence>
<accession>A0A8J4EK35</accession>
<feature type="binding site" evidence="17">
    <location>
        <position position="69"/>
    </location>
    <ligand>
        <name>Mg(2+)</name>
        <dbReference type="ChEBI" id="CHEBI:18420"/>
        <label>1</label>
    </ligand>
</feature>
<evidence type="ECO:0000256" key="2">
    <source>
        <dbReference type="ARBA" id="ARBA00004805"/>
    </source>
</evidence>
<feature type="region of interest" description="Disordered" evidence="19">
    <location>
        <begin position="206"/>
        <end position="264"/>
    </location>
</feature>
<evidence type="ECO:0000313" key="20">
    <source>
        <dbReference type="EMBL" id="GIL26680.1"/>
    </source>
</evidence>
<comment type="subunit">
    <text evidence="5 17">Homodimer.</text>
</comment>
<gene>
    <name evidence="20" type="ORF">NUM_19340</name>
</gene>
<dbReference type="InterPro" id="IPR044268">
    <property type="entry name" value="PIP_synthase_PgsA1"/>
</dbReference>
<dbReference type="InterPro" id="IPR048254">
    <property type="entry name" value="CDP_ALCOHOL_P_TRANSF_CS"/>
</dbReference>
<comment type="pathway">
    <text evidence="3">Lipid metabolism.</text>
</comment>
<feature type="binding site" evidence="17">
    <location>
        <position position="90"/>
    </location>
    <ligand>
        <name>Mg(2+)</name>
        <dbReference type="ChEBI" id="CHEBI:18420"/>
        <label>1</label>
    </ligand>
</feature>
<evidence type="ECO:0000256" key="16">
    <source>
        <dbReference type="ARBA" id="ARBA00048865"/>
    </source>
</evidence>
<feature type="binding site" evidence="17">
    <location>
        <position position="83"/>
    </location>
    <ligand>
        <name>a CDP-1,2-diacyl-sn-glycerol</name>
        <dbReference type="ChEBI" id="CHEBI:58332"/>
    </ligand>
</feature>
<keyword evidence="9 17" id="KW-0479">Metal-binding</keyword>
<comment type="cofactor">
    <cofactor evidence="17">
        <name>Mg(2+)</name>
        <dbReference type="ChEBI" id="CHEBI:18420"/>
    </cofactor>
    <text evidence="17">Contains a di-nuclear catalytic Mg(2+) center.</text>
</comment>
<keyword evidence="17" id="KW-0443">Lipid metabolism</keyword>
<evidence type="ECO:0000256" key="9">
    <source>
        <dbReference type="ARBA" id="ARBA00022723"/>
    </source>
</evidence>
<feature type="binding site" evidence="17">
    <location>
        <position position="94"/>
    </location>
    <ligand>
        <name>Mg(2+)</name>
        <dbReference type="ChEBI" id="CHEBI:18420"/>
        <label>2</label>
    </ligand>
</feature>
<organism evidence="20 21">
    <name type="scientific">Actinocatenispora comari</name>
    <dbReference type="NCBI Taxonomy" id="2807577"/>
    <lineage>
        <taxon>Bacteria</taxon>
        <taxon>Bacillati</taxon>
        <taxon>Actinomycetota</taxon>
        <taxon>Actinomycetes</taxon>
        <taxon>Micromonosporales</taxon>
        <taxon>Micromonosporaceae</taxon>
        <taxon>Actinocatenispora</taxon>
    </lineage>
</organism>
<evidence type="ECO:0000256" key="7">
    <source>
        <dbReference type="ARBA" id="ARBA00022679"/>
    </source>
</evidence>
<evidence type="ECO:0000256" key="13">
    <source>
        <dbReference type="ARBA" id="ARBA00023935"/>
    </source>
</evidence>
<evidence type="ECO:0000256" key="3">
    <source>
        <dbReference type="ARBA" id="ARBA00005189"/>
    </source>
</evidence>
<sequence>MAKIFSVLGRAGAARVAAPVGKALLRAGVTPDVVTLIGTGAVLVGALGFVARGHILTGLIIITLSVCTDMLDGAMARARGYSTPFGAFLDSTMDRIADAAVFGSLAFWLGNTDHPLPAIGALICLAAGQVISYAKARAQSVGFECNVGIAERAERLVIVGVGGLFYIFGLDLVFWIAIWVLAVLSLITVAQRILYVRKQAAGMRTPLGTGATGAPAPERAPGTPTAERAPGTSAAERAPGPDAADAADGDSGDPVSSPGSGAGT</sequence>
<keyword evidence="11 17" id="KW-1133">Transmembrane helix</keyword>
<comment type="catalytic activity">
    <reaction evidence="16 17">
        <text>a CDP-1,2-diacyl-sn-glycerol + 1D-myo-inositol 3-phosphate = a 1,2-diacyl-sn-glycero-3-phospho-(1D-myo-inositol-3-phosphate) + CMP + H(+)</text>
        <dbReference type="Rhea" id="RHEA:60504"/>
        <dbReference type="ChEBI" id="CHEBI:15378"/>
        <dbReference type="ChEBI" id="CHEBI:58088"/>
        <dbReference type="ChEBI" id="CHEBI:58332"/>
        <dbReference type="ChEBI" id="CHEBI:58401"/>
        <dbReference type="ChEBI" id="CHEBI:60377"/>
    </reaction>
</comment>
<dbReference type="Proteomes" id="UP000614996">
    <property type="component" value="Unassembled WGS sequence"/>
</dbReference>
<dbReference type="GO" id="GO:0016780">
    <property type="term" value="F:phosphotransferase activity, for other substituted phosphate groups"/>
    <property type="evidence" value="ECO:0007669"/>
    <property type="project" value="UniProtKB-UniRule"/>
</dbReference>
<keyword evidence="17" id="KW-0594">Phospholipid biosynthesis</keyword>
<proteinExistence type="inferred from homology"/>
<feature type="binding site" evidence="17">
    <location>
        <position position="73"/>
    </location>
    <ligand>
        <name>a CDP-1,2-diacyl-sn-glycerol</name>
        <dbReference type="ChEBI" id="CHEBI:58332"/>
    </ligand>
</feature>
<dbReference type="EC" id="2.7.8.-" evidence="17"/>
<feature type="binding site" evidence="17">
    <location>
        <position position="90"/>
    </location>
    <ligand>
        <name>Mg(2+)</name>
        <dbReference type="ChEBI" id="CHEBI:18420"/>
        <label>2</label>
    </ligand>
</feature>
<dbReference type="AlphaFoldDB" id="A0A8J4EK35"/>
<comment type="subcellular location">
    <subcellularLocation>
        <location evidence="1 17">Cell membrane</location>
        <topology evidence="1 17">Multi-pass membrane protein</topology>
    </subcellularLocation>
</comment>
<dbReference type="GO" id="GO:0000287">
    <property type="term" value="F:magnesium ion binding"/>
    <property type="evidence" value="ECO:0007669"/>
    <property type="project" value="UniProtKB-UniRule"/>
</dbReference>
<keyword evidence="21" id="KW-1185">Reference proteome</keyword>
<dbReference type="GO" id="GO:0005886">
    <property type="term" value="C:plasma membrane"/>
    <property type="evidence" value="ECO:0007669"/>
    <property type="project" value="UniProtKB-SubCell"/>
</dbReference>
<dbReference type="UniPathway" id="UPA00220"/>
<evidence type="ECO:0000256" key="18">
    <source>
        <dbReference type="RuleBase" id="RU003750"/>
    </source>
</evidence>
<feature type="transmembrane region" description="Helical" evidence="17">
    <location>
        <begin position="153"/>
        <end position="170"/>
    </location>
</feature>
<evidence type="ECO:0000256" key="12">
    <source>
        <dbReference type="ARBA" id="ARBA00023136"/>
    </source>
</evidence>
<dbReference type="NCBIfam" id="NF045883">
    <property type="entry name" value="PIPSynth"/>
    <property type="match status" value="1"/>
</dbReference>
<evidence type="ECO:0000256" key="11">
    <source>
        <dbReference type="ARBA" id="ARBA00022989"/>
    </source>
</evidence>
<evidence type="ECO:0000256" key="5">
    <source>
        <dbReference type="ARBA" id="ARBA00011738"/>
    </source>
</evidence>
<evidence type="ECO:0000256" key="1">
    <source>
        <dbReference type="ARBA" id="ARBA00004651"/>
    </source>
</evidence>